<dbReference type="InterPro" id="IPR005135">
    <property type="entry name" value="Endo/exonuclease/phosphatase"/>
</dbReference>
<dbReference type="SUPFAM" id="SSF56219">
    <property type="entry name" value="DNase I-like"/>
    <property type="match status" value="1"/>
</dbReference>
<dbReference type="EMBL" id="AFYH01171484">
    <property type="status" value="NOT_ANNOTATED_CDS"/>
    <property type="molecule type" value="Genomic_DNA"/>
</dbReference>
<dbReference type="Pfam" id="PF14529">
    <property type="entry name" value="Exo_endo_phos_2"/>
    <property type="match status" value="1"/>
</dbReference>
<dbReference type="Ensembl" id="ENSLACT00000012503.1">
    <property type="protein sequence ID" value="ENSLACP00000012410.1"/>
    <property type="gene ID" value="ENSLACG00000010930.1"/>
</dbReference>
<dbReference type="OMA" id="WAEDNEL"/>
<evidence type="ECO:0000313" key="3">
    <source>
        <dbReference type="Proteomes" id="UP000008672"/>
    </source>
</evidence>
<dbReference type="Gene3D" id="3.60.10.10">
    <property type="entry name" value="Endonuclease/exonuclease/phosphatase"/>
    <property type="match status" value="1"/>
</dbReference>
<name>H3ARY9_LATCH</name>
<reference evidence="2" key="2">
    <citation type="submission" date="2025-08" db="UniProtKB">
        <authorList>
            <consortium name="Ensembl"/>
        </authorList>
    </citation>
    <scope>IDENTIFICATION</scope>
</reference>
<dbReference type="GO" id="GO:0003824">
    <property type="term" value="F:catalytic activity"/>
    <property type="evidence" value="ECO:0007669"/>
    <property type="project" value="InterPro"/>
</dbReference>
<dbReference type="HOGENOM" id="CLU_031817_0_0_1"/>
<proteinExistence type="predicted"/>
<dbReference type="InterPro" id="IPR052560">
    <property type="entry name" value="RdDP_mobile_element"/>
</dbReference>
<evidence type="ECO:0000313" key="2">
    <source>
        <dbReference type="Ensembl" id="ENSLACP00000012410.1"/>
    </source>
</evidence>
<dbReference type="InterPro" id="IPR036691">
    <property type="entry name" value="Endo/exonu/phosph_ase_sf"/>
</dbReference>
<dbReference type="InParanoid" id="H3ARY9"/>
<dbReference type="eggNOG" id="ENOG502RYH5">
    <property type="taxonomic scope" value="Eukaryota"/>
</dbReference>
<feature type="domain" description="Endonuclease/exonuclease/phosphatase" evidence="1">
    <location>
        <begin position="68"/>
        <end position="146"/>
    </location>
</feature>
<reference evidence="3" key="1">
    <citation type="submission" date="2011-08" db="EMBL/GenBank/DDBJ databases">
        <title>The draft genome of Latimeria chalumnae.</title>
        <authorList>
            <person name="Di Palma F."/>
            <person name="Alfoldi J."/>
            <person name="Johnson J."/>
            <person name="Berlin A."/>
            <person name="Gnerre S."/>
            <person name="Jaffe D."/>
            <person name="MacCallum I."/>
            <person name="Young S."/>
            <person name="Walker B.J."/>
            <person name="Lander E."/>
            <person name="Lindblad-Toh K."/>
        </authorList>
    </citation>
    <scope>NUCLEOTIDE SEQUENCE [LARGE SCALE GENOMIC DNA]</scope>
    <source>
        <strain evidence="3">Wild caught</strain>
    </source>
</reference>
<dbReference type="PANTHER" id="PTHR36688:SF1">
    <property type="entry name" value="ENDONUCLEASE_EXONUCLEASE_PHOSPHATASE DOMAIN-CONTAINING PROTEIN"/>
    <property type="match status" value="1"/>
</dbReference>
<dbReference type="PANTHER" id="PTHR36688">
    <property type="entry name" value="ENDO/EXONUCLEASE/PHOSPHATASE DOMAIN-CONTAINING PROTEIN"/>
    <property type="match status" value="1"/>
</dbReference>
<reference evidence="2" key="3">
    <citation type="submission" date="2025-09" db="UniProtKB">
        <authorList>
            <consortium name="Ensembl"/>
        </authorList>
    </citation>
    <scope>IDENTIFICATION</scope>
</reference>
<protein>
    <recommendedName>
        <fullName evidence="1">Endonuclease/exonuclease/phosphatase domain-containing protein</fullName>
    </recommendedName>
</protein>
<dbReference type="Proteomes" id="UP000008672">
    <property type="component" value="Unassembled WGS sequence"/>
</dbReference>
<sequence>NRPRVPGMTLAIERPHNQYDSAIFVKPGILINFTSKSEQEDIKILTVDLKTMSITSVYKPPAKCLRFPDQDGRHVIISDFNCHNTRWGYNENNENSEFLEKWADAQHLSLIHDPKLPSSFNSERWKHGYNPDLIFVSASLATISKKLVLESLPQTQHRPIGIQVHAAIQLQFVPFRQCFNFKKANWSGFSNNLDATVNNTKATPQNYQLLVTAVRQSVKKIPRGCRTSYIPGLTQSMTLQFKIYKEKFKNDPFAEDTIATGEKLMSALSKEHRRSWQSLIESTDMTHNSKKAWEMIRKLTNDPQKGDQHYNVTANQVTHQLILNTTKQPELRLHLDDEPDHSELTQPFSLEKLNIVINTIKTETAAGLDDIRTEQIKHFGPATCEWLLKLFTINFTFSEMGLQA</sequence>
<organism evidence="2 3">
    <name type="scientific">Latimeria chalumnae</name>
    <name type="common">Coelacanth</name>
    <dbReference type="NCBI Taxonomy" id="7897"/>
    <lineage>
        <taxon>Eukaryota</taxon>
        <taxon>Metazoa</taxon>
        <taxon>Chordata</taxon>
        <taxon>Craniata</taxon>
        <taxon>Vertebrata</taxon>
        <taxon>Euteleostomi</taxon>
        <taxon>Coelacanthiformes</taxon>
        <taxon>Coelacanthidae</taxon>
        <taxon>Latimeria</taxon>
    </lineage>
</organism>
<keyword evidence="3" id="KW-1185">Reference proteome</keyword>
<accession>H3ARY9</accession>
<dbReference type="AlphaFoldDB" id="H3ARY9"/>
<dbReference type="GeneTree" id="ENSGT00940000164499"/>
<evidence type="ECO:0000259" key="1">
    <source>
        <dbReference type="Pfam" id="PF14529"/>
    </source>
</evidence>